<keyword evidence="6 10" id="KW-1133">Transmembrane helix</keyword>
<dbReference type="GO" id="GO:0005794">
    <property type="term" value="C:Golgi apparatus"/>
    <property type="evidence" value="ECO:0007669"/>
    <property type="project" value="TreeGrafter"/>
</dbReference>
<proteinExistence type="inferred from homology"/>
<dbReference type="GO" id="GO:0006665">
    <property type="term" value="P:sphingolipid metabolic process"/>
    <property type="evidence" value="ECO:0007669"/>
    <property type="project" value="TreeGrafter"/>
</dbReference>
<sequence>MTANNKYKCVNCGEPCSALYRTYGPSVLKLTKCVACKGIVDKYIEYDPVIVMIDLVLMSKEAQRHILYNTDFKTFWKLFIILVMLETYAVWRSDSLFSIAVNTICDIKSSYTINSTNINLPINLSVPESWRNNCRGWVQDSKGDDSDLFIWEKDFYVQFISTFSGIMIFITTVHVLMNVLQSFATNNRGNQNFSVSSKRLLQAFSLANMSTLFALPMLVWGNTDTPPETRLVHYLLVFVYSFIVFCNVFTVLYESPMLITILVLIASNSVKHYTTFHMTPFLRGFVT</sequence>
<evidence type="ECO:0000256" key="2">
    <source>
        <dbReference type="ARBA" id="ARBA00009187"/>
    </source>
</evidence>
<dbReference type="OrthoDB" id="2192830at2759"/>
<evidence type="ECO:0000313" key="12">
    <source>
        <dbReference type="Proteomes" id="UP000691718"/>
    </source>
</evidence>
<feature type="transmembrane region" description="Helical" evidence="10">
    <location>
        <begin position="200"/>
        <end position="219"/>
    </location>
</feature>
<evidence type="ECO:0000256" key="6">
    <source>
        <dbReference type="ARBA" id="ARBA00022989"/>
    </source>
</evidence>
<keyword evidence="5 10" id="KW-0256">Endoplasmic reticulum</keyword>
<keyword evidence="12" id="KW-1185">Reference proteome</keyword>
<dbReference type="GO" id="GO:0097036">
    <property type="term" value="P:regulation of plasma membrane sterol distribution"/>
    <property type="evidence" value="ECO:0007669"/>
    <property type="project" value="UniProtKB-UniRule"/>
</dbReference>
<dbReference type="AlphaFoldDB" id="A0A8S3XSK8"/>
<evidence type="ECO:0000256" key="10">
    <source>
        <dbReference type="RuleBase" id="RU368065"/>
    </source>
</evidence>
<evidence type="ECO:0000256" key="7">
    <source>
        <dbReference type="ARBA" id="ARBA00023055"/>
    </source>
</evidence>
<reference evidence="11" key="1">
    <citation type="submission" date="2021-04" db="EMBL/GenBank/DDBJ databases">
        <authorList>
            <person name="Tunstrom K."/>
        </authorList>
    </citation>
    <scope>NUCLEOTIDE SEQUENCE</scope>
</reference>
<dbReference type="PANTHER" id="PTHR14467">
    <property type="entry name" value="ARV1"/>
    <property type="match status" value="1"/>
</dbReference>
<accession>A0A8S3XSK8</accession>
<dbReference type="PANTHER" id="PTHR14467:SF0">
    <property type="entry name" value="PROTEIN ARV1"/>
    <property type="match status" value="1"/>
</dbReference>
<keyword evidence="4 10" id="KW-0812">Transmembrane</keyword>
<dbReference type="Proteomes" id="UP000691718">
    <property type="component" value="Unassembled WGS sequence"/>
</dbReference>
<evidence type="ECO:0000313" key="11">
    <source>
        <dbReference type="EMBL" id="CAG5041120.1"/>
    </source>
</evidence>
<keyword evidence="7 10" id="KW-0445">Lipid transport</keyword>
<comment type="subcellular location">
    <subcellularLocation>
        <location evidence="1 10">Endoplasmic reticulum membrane</location>
        <topology evidence="1 10">Multi-pass membrane protein</topology>
    </subcellularLocation>
</comment>
<dbReference type="GO" id="GO:0032541">
    <property type="term" value="C:cortical endoplasmic reticulum"/>
    <property type="evidence" value="ECO:0007669"/>
    <property type="project" value="TreeGrafter"/>
</dbReference>
<feature type="transmembrane region" description="Helical" evidence="10">
    <location>
        <begin position="155"/>
        <end position="180"/>
    </location>
</feature>
<dbReference type="EMBL" id="CAJQZP010001358">
    <property type="protein sequence ID" value="CAG5041120.1"/>
    <property type="molecule type" value="Genomic_DNA"/>
</dbReference>
<dbReference type="GO" id="GO:0005789">
    <property type="term" value="C:endoplasmic reticulum membrane"/>
    <property type="evidence" value="ECO:0007669"/>
    <property type="project" value="UniProtKB-SubCell"/>
</dbReference>
<evidence type="ECO:0000256" key="8">
    <source>
        <dbReference type="ARBA" id="ARBA00023098"/>
    </source>
</evidence>
<gene>
    <name evidence="11" type="ORF">PAPOLLO_LOCUS22038</name>
</gene>
<keyword evidence="8 10" id="KW-0443">Lipid metabolism</keyword>
<feature type="transmembrane region" description="Helical" evidence="10">
    <location>
        <begin position="74"/>
        <end position="91"/>
    </location>
</feature>
<keyword evidence="3 10" id="KW-0813">Transport</keyword>
<evidence type="ECO:0000256" key="5">
    <source>
        <dbReference type="ARBA" id="ARBA00022824"/>
    </source>
</evidence>
<protein>
    <recommendedName>
        <fullName evidence="10">Protein ARV</fullName>
    </recommendedName>
</protein>
<comment type="function">
    <text evidence="10">Mediator of sterol homeostasis involved in sterol uptake, trafficking and distribution into membranes.</text>
</comment>
<dbReference type="GO" id="GO:0016125">
    <property type="term" value="P:sterol metabolic process"/>
    <property type="evidence" value="ECO:0007669"/>
    <property type="project" value="UniProtKB-UniRule"/>
</dbReference>
<evidence type="ECO:0000256" key="1">
    <source>
        <dbReference type="ARBA" id="ARBA00004477"/>
    </source>
</evidence>
<feature type="transmembrane region" description="Helical" evidence="10">
    <location>
        <begin position="231"/>
        <end position="253"/>
    </location>
</feature>
<name>A0A8S3XSK8_PARAO</name>
<comment type="caution">
    <text evidence="11">The sequence shown here is derived from an EMBL/GenBank/DDBJ whole genome shotgun (WGS) entry which is preliminary data.</text>
</comment>
<evidence type="ECO:0000256" key="3">
    <source>
        <dbReference type="ARBA" id="ARBA00022448"/>
    </source>
</evidence>
<dbReference type="Pfam" id="PF04161">
    <property type="entry name" value="Arv1"/>
    <property type="match status" value="1"/>
</dbReference>
<dbReference type="GO" id="GO:0032366">
    <property type="term" value="P:intracellular sterol transport"/>
    <property type="evidence" value="ECO:0007669"/>
    <property type="project" value="UniProtKB-UniRule"/>
</dbReference>
<organism evidence="11 12">
    <name type="scientific">Parnassius apollo</name>
    <name type="common">Apollo butterfly</name>
    <name type="synonym">Papilio apollo</name>
    <dbReference type="NCBI Taxonomy" id="110799"/>
    <lineage>
        <taxon>Eukaryota</taxon>
        <taxon>Metazoa</taxon>
        <taxon>Ecdysozoa</taxon>
        <taxon>Arthropoda</taxon>
        <taxon>Hexapoda</taxon>
        <taxon>Insecta</taxon>
        <taxon>Pterygota</taxon>
        <taxon>Neoptera</taxon>
        <taxon>Endopterygota</taxon>
        <taxon>Lepidoptera</taxon>
        <taxon>Glossata</taxon>
        <taxon>Ditrysia</taxon>
        <taxon>Papilionoidea</taxon>
        <taxon>Papilionidae</taxon>
        <taxon>Parnassiinae</taxon>
        <taxon>Parnassini</taxon>
        <taxon>Parnassius</taxon>
        <taxon>Parnassius</taxon>
    </lineage>
</organism>
<evidence type="ECO:0000256" key="4">
    <source>
        <dbReference type="ARBA" id="ARBA00022692"/>
    </source>
</evidence>
<comment type="similarity">
    <text evidence="2 10">Belongs to the ARV1 family.</text>
</comment>
<evidence type="ECO:0000256" key="9">
    <source>
        <dbReference type="ARBA" id="ARBA00023136"/>
    </source>
</evidence>
<dbReference type="InterPro" id="IPR007290">
    <property type="entry name" value="Arv1"/>
</dbReference>
<keyword evidence="9 10" id="KW-0472">Membrane</keyword>